<dbReference type="InterPro" id="IPR009056">
    <property type="entry name" value="Cyt_c-like_dom"/>
</dbReference>
<dbReference type="SUPFAM" id="SSF46626">
    <property type="entry name" value="Cytochrome c"/>
    <property type="match status" value="1"/>
</dbReference>
<feature type="signal peptide" evidence="7">
    <location>
        <begin position="1"/>
        <end position="20"/>
    </location>
</feature>
<keyword evidence="5 6" id="KW-0408">Iron</keyword>
<organism evidence="9 10">
    <name type="scientific">Polynucleobacter victoriensis</name>
    <dbReference type="NCBI Taxonomy" id="2049319"/>
    <lineage>
        <taxon>Bacteria</taxon>
        <taxon>Pseudomonadati</taxon>
        <taxon>Pseudomonadota</taxon>
        <taxon>Betaproteobacteria</taxon>
        <taxon>Burkholderiales</taxon>
        <taxon>Burkholderiaceae</taxon>
        <taxon>Polynucleobacter</taxon>
    </lineage>
</organism>
<evidence type="ECO:0000256" key="1">
    <source>
        <dbReference type="ARBA" id="ARBA00022448"/>
    </source>
</evidence>
<evidence type="ECO:0000256" key="7">
    <source>
        <dbReference type="SAM" id="SignalP"/>
    </source>
</evidence>
<dbReference type="Proteomes" id="UP000197215">
    <property type="component" value="Unassembled WGS sequence"/>
</dbReference>
<dbReference type="OrthoDB" id="9814708at2"/>
<keyword evidence="3 6" id="KW-0479">Metal-binding</keyword>
<keyword evidence="4" id="KW-0249">Electron transport</keyword>
<dbReference type="InterPro" id="IPR002323">
    <property type="entry name" value="Cyt_CIE"/>
</dbReference>
<evidence type="ECO:0000256" key="3">
    <source>
        <dbReference type="ARBA" id="ARBA00022723"/>
    </source>
</evidence>
<evidence type="ECO:0000259" key="8">
    <source>
        <dbReference type="PROSITE" id="PS51007"/>
    </source>
</evidence>
<sequence length="126" mass="13452">MKNLVFISILSLCTLNLAHANGEATYKQVCLACHGAGVAGAPKVGDKAKWAPLIKEGQATLTAHGYVGVRGMPPKGGKPDLTLAQFADAVVYMANQSGGTWKSPDEKLMHAIHEEVEKRKKQLAKK</sequence>
<evidence type="ECO:0000256" key="6">
    <source>
        <dbReference type="PROSITE-ProRule" id="PRU00433"/>
    </source>
</evidence>
<accession>A0A212T1W6</accession>
<dbReference type="EMBL" id="FYEX01000001">
    <property type="protein sequence ID" value="SNC60042.1"/>
    <property type="molecule type" value="Genomic_DNA"/>
</dbReference>
<feature type="domain" description="Cytochrome c" evidence="8">
    <location>
        <begin position="17"/>
        <end position="97"/>
    </location>
</feature>
<gene>
    <name evidence="9" type="ORF">SAMN06295916_0194</name>
</gene>
<dbReference type="RefSeq" id="WP_088812052.1">
    <property type="nucleotide sequence ID" value="NZ_FYEX01000001.1"/>
</dbReference>
<reference evidence="9 10" key="1">
    <citation type="submission" date="2017-06" db="EMBL/GenBank/DDBJ databases">
        <authorList>
            <person name="Kim H.J."/>
            <person name="Triplett B.A."/>
        </authorList>
    </citation>
    <scope>NUCLEOTIDE SEQUENCE [LARGE SCALE GENOMIC DNA]</scope>
    <source>
        <strain evidence="9 10">MWH-VicM1</strain>
    </source>
</reference>
<dbReference type="PRINTS" id="PR00607">
    <property type="entry name" value="CYTCHROMECIE"/>
</dbReference>
<dbReference type="GO" id="GO:0009055">
    <property type="term" value="F:electron transfer activity"/>
    <property type="evidence" value="ECO:0007669"/>
    <property type="project" value="InterPro"/>
</dbReference>
<evidence type="ECO:0000256" key="2">
    <source>
        <dbReference type="ARBA" id="ARBA00022617"/>
    </source>
</evidence>
<dbReference type="InterPro" id="IPR036909">
    <property type="entry name" value="Cyt_c-like_dom_sf"/>
</dbReference>
<dbReference type="Pfam" id="PF13442">
    <property type="entry name" value="Cytochrome_CBB3"/>
    <property type="match status" value="1"/>
</dbReference>
<evidence type="ECO:0000313" key="9">
    <source>
        <dbReference type="EMBL" id="SNC60042.1"/>
    </source>
</evidence>
<keyword evidence="2 6" id="KW-0349">Heme</keyword>
<keyword evidence="1" id="KW-0813">Transport</keyword>
<keyword evidence="10" id="KW-1185">Reference proteome</keyword>
<dbReference type="GO" id="GO:0005506">
    <property type="term" value="F:iron ion binding"/>
    <property type="evidence" value="ECO:0007669"/>
    <property type="project" value="InterPro"/>
</dbReference>
<evidence type="ECO:0000256" key="4">
    <source>
        <dbReference type="ARBA" id="ARBA00022982"/>
    </source>
</evidence>
<evidence type="ECO:0000256" key="5">
    <source>
        <dbReference type="ARBA" id="ARBA00023004"/>
    </source>
</evidence>
<feature type="chain" id="PRO_5012781380" evidence="7">
    <location>
        <begin position="21"/>
        <end position="126"/>
    </location>
</feature>
<name>A0A212T1W6_9BURK</name>
<dbReference type="GO" id="GO:0020037">
    <property type="term" value="F:heme binding"/>
    <property type="evidence" value="ECO:0007669"/>
    <property type="project" value="InterPro"/>
</dbReference>
<evidence type="ECO:0000313" key="10">
    <source>
        <dbReference type="Proteomes" id="UP000197215"/>
    </source>
</evidence>
<dbReference type="PANTHER" id="PTHR40942:SF4">
    <property type="entry name" value="CYTOCHROME C5"/>
    <property type="match status" value="1"/>
</dbReference>
<keyword evidence="7" id="KW-0732">Signal</keyword>
<dbReference type="Gene3D" id="1.10.760.10">
    <property type="entry name" value="Cytochrome c-like domain"/>
    <property type="match status" value="1"/>
</dbReference>
<dbReference type="PROSITE" id="PS51007">
    <property type="entry name" value="CYTC"/>
    <property type="match status" value="1"/>
</dbReference>
<protein>
    <submittedName>
        <fullName evidence="9">Cytochrome C oxidase, cbb3-type, subunit III</fullName>
    </submittedName>
</protein>
<proteinExistence type="predicted"/>
<dbReference type="AlphaFoldDB" id="A0A212T1W6"/>
<dbReference type="PANTHER" id="PTHR40942">
    <property type="match status" value="1"/>
</dbReference>